<dbReference type="NCBIfam" id="TIGR02937">
    <property type="entry name" value="sigma70-ECF"/>
    <property type="match status" value="1"/>
</dbReference>
<evidence type="ECO:0000256" key="1">
    <source>
        <dbReference type="ARBA" id="ARBA00010641"/>
    </source>
</evidence>
<organism evidence="8 9">
    <name type="scientific">Nannocystis radixulma</name>
    <dbReference type="NCBI Taxonomy" id="2995305"/>
    <lineage>
        <taxon>Bacteria</taxon>
        <taxon>Pseudomonadati</taxon>
        <taxon>Myxococcota</taxon>
        <taxon>Polyangia</taxon>
        <taxon>Nannocystales</taxon>
        <taxon>Nannocystaceae</taxon>
        <taxon>Nannocystis</taxon>
    </lineage>
</organism>
<dbReference type="PANTHER" id="PTHR43133:SF8">
    <property type="entry name" value="RNA POLYMERASE SIGMA FACTOR HI_1459-RELATED"/>
    <property type="match status" value="1"/>
</dbReference>
<evidence type="ECO:0000313" key="9">
    <source>
        <dbReference type="Proteomes" id="UP001217838"/>
    </source>
</evidence>
<dbReference type="InterPro" id="IPR007627">
    <property type="entry name" value="RNA_pol_sigma70_r2"/>
</dbReference>
<gene>
    <name evidence="8" type="ORF">POL58_30495</name>
</gene>
<reference evidence="8 9" key="1">
    <citation type="submission" date="2022-11" db="EMBL/GenBank/DDBJ databases">
        <title>Minimal conservation of predation-associated metabolite biosynthetic gene clusters underscores biosynthetic potential of Myxococcota including descriptions for ten novel species: Archangium lansinium sp. nov., Myxococcus landrumus sp. nov., Nannocystis bai.</title>
        <authorList>
            <person name="Ahearne A."/>
            <person name="Stevens C."/>
            <person name="Dowd S."/>
        </authorList>
    </citation>
    <scope>NUCLEOTIDE SEQUENCE [LARGE SCALE GENOMIC DNA]</scope>
    <source>
        <strain evidence="8 9">NCELM</strain>
    </source>
</reference>
<dbReference type="RefSeq" id="WP_272003351.1">
    <property type="nucleotide sequence ID" value="NZ_JAQNDN010000019.1"/>
</dbReference>
<evidence type="ECO:0000259" key="6">
    <source>
        <dbReference type="Pfam" id="PF04542"/>
    </source>
</evidence>
<keyword evidence="5" id="KW-0804">Transcription</keyword>
<evidence type="ECO:0000256" key="4">
    <source>
        <dbReference type="ARBA" id="ARBA00023125"/>
    </source>
</evidence>
<sequence length="208" mass="23638">MSTDAELVDGWRRGERDACAQLFERYYDGLARFFRSKLPEAADDLVQRTFLRCFEGLARIADATAFRSYLFGIACNVLREHYRSIHRDGARLEFTSVSAQELAPSASAVIGWQQEQRLLLEALRRIPLEDQILLELCYWEQLPGREIAAIVGTPLGTVKAHLRRARQRLEAQLEALARSPGTLHGTRSDLERWAAAVRQVLDARELAD</sequence>
<feature type="domain" description="RNA polymerase sigma factor 70 region 4 type 2" evidence="7">
    <location>
        <begin position="117"/>
        <end position="169"/>
    </location>
</feature>
<evidence type="ECO:0000256" key="2">
    <source>
        <dbReference type="ARBA" id="ARBA00023015"/>
    </source>
</evidence>
<dbReference type="EMBL" id="JAQNDN010000019">
    <property type="protein sequence ID" value="MDC0672116.1"/>
    <property type="molecule type" value="Genomic_DNA"/>
</dbReference>
<dbReference type="PANTHER" id="PTHR43133">
    <property type="entry name" value="RNA POLYMERASE ECF-TYPE SIGMA FACTO"/>
    <property type="match status" value="1"/>
</dbReference>
<dbReference type="InterPro" id="IPR036388">
    <property type="entry name" value="WH-like_DNA-bd_sf"/>
</dbReference>
<dbReference type="Pfam" id="PF08281">
    <property type="entry name" value="Sigma70_r4_2"/>
    <property type="match status" value="1"/>
</dbReference>
<dbReference type="SUPFAM" id="SSF88659">
    <property type="entry name" value="Sigma3 and sigma4 domains of RNA polymerase sigma factors"/>
    <property type="match status" value="1"/>
</dbReference>
<evidence type="ECO:0000256" key="3">
    <source>
        <dbReference type="ARBA" id="ARBA00023082"/>
    </source>
</evidence>
<name>A0ABT5BDB8_9BACT</name>
<dbReference type="Proteomes" id="UP001217838">
    <property type="component" value="Unassembled WGS sequence"/>
</dbReference>
<dbReference type="Pfam" id="PF04542">
    <property type="entry name" value="Sigma70_r2"/>
    <property type="match status" value="1"/>
</dbReference>
<dbReference type="SUPFAM" id="SSF88946">
    <property type="entry name" value="Sigma2 domain of RNA polymerase sigma factors"/>
    <property type="match status" value="1"/>
</dbReference>
<dbReference type="Gene3D" id="1.10.10.10">
    <property type="entry name" value="Winged helix-like DNA-binding domain superfamily/Winged helix DNA-binding domain"/>
    <property type="match status" value="1"/>
</dbReference>
<dbReference type="InterPro" id="IPR013249">
    <property type="entry name" value="RNA_pol_sigma70_r4_t2"/>
</dbReference>
<feature type="domain" description="RNA polymerase sigma-70 region 2" evidence="6">
    <location>
        <begin position="22"/>
        <end position="84"/>
    </location>
</feature>
<protein>
    <submittedName>
        <fullName evidence="8">Sigma-70 family RNA polymerase sigma factor</fullName>
    </submittedName>
</protein>
<evidence type="ECO:0000259" key="7">
    <source>
        <dbReference type="Pfam" id="PF08281"/>
    </source>
</evidence>
<evidence type="ECO:0000313" key="8">
    <source>
        <dbReference type="EMBL" id="MDC0672116.1"/>
    </source>
</evidence>
<keyword evidence="3" id="KW-0731">Sigma factor</keyword>
<keyword evidence="9" id="KW-1185">Reference proteome</keyword>
<dbReference type="Gene3D" id="1.10.1740.10">
    <property type="match status" value="1"/>
</dbReference>
<comment type="similarity">
    <text evidence="1">Belongs to the sigma-70 factor family. ECF subfamily.</text>
</comment>
<evidence type="ECO:0000256" key="5">
    <source>
        <dbReference type="ARBA" id="ARBA00023163"/>
    </source>
</evidence>
<accession>A0ABT5BDB8</accession>
<dbReference type="InterPro" id="IPR039425">
    <property type="entry name" value="RNA_pol_sigma-70-like"/>
</dbReference>
<keyword evidence="4" id="KW-0238">DNA-binding</keyword>
<dbReference type="InterPro" id="IPR013325">
    <property type="entry name" value="RNA_pol_sigma_r2"/>
</dbReference>
<proteinExistence type="inferred from homology"/>
<dbReference type="InterPro" id="IPR014284">
    <property type="entry name" value="RNA_pol_sigma-70_dom"/>
</dbReference>
<dbReference type="InterPro" id="IPR013324">
    <property type="entry name" value="RNA_pol_sigma_r3/r4-like"/>
</dbReference>
<comment type="caution">
    <text evidence="8">The sequence shown here is derived from an EMBL/GenBank/DDBJ whole genome shotgun (WGS) entry which is preliminary data.</text>
</comment>
<keyword evidence="2" id="KW-0805">Transcription regulation</keyword>